<accession>A0A423VZ02</accession>
<reference evidence="2 3" key="1">
    <citation type="submission" date="2015-09" db="EMBL/GenBank/DDBJ databases">
        <title>Host preference determinants of Valsa canker pathogens revealed by comparative genomics.</title>
        <authorList>
            <person name="Yin Z."/>
            <person name="Huang L."/>
        </authorList>
    </citation>
    <scope>NUCLEOTIDE SEQUENCE [LARGE SCALE GENOMIC DNA]</scope>
    <source>
        <strain evidence="2 3">SXYLt</strain>
    </source>
</reference>
<name>A0A423VZ02_9PEZI</name>
<dbReference type="InterPro" id="IPR010730">
    <property type="entry name" value="HET"/>
</dbReference>
<dbReference type="AlphaFoldDB" id="A0A423VZ02"/>
<feature type="domain" description="Heterokaryon incompatibility" evidence="1">
    <location>
        <begin position="47"/>
        <end position="148"/>
    </location>
</feature>
<sequence>MAANGLVHSPLSQERSIRVLELLPSRDVNSPISCLVKERNLDDGVKYEALSYVWGARVPGHFVFVEDKILPVTPNCLEALRHLRLESERRVLWIDAICIDQTGSGDSTRERNHQVQLMGTIYSKARSVIVWLGVSEPTTRRTFSRIKRIYWIPEGMWRARQRLFETMIDVTDRVYALYSVLLMYGLSLPKPDYHKPFELIYEEVIWAYIDSQQELSILQIAARPTYVQGLPSWVPAYHLENGGFGVASSVGQPTGSDPHRAYGHFILETCQTFTKTENPYARHAGAQHSPRTLRVAGRYIGKAVFSRGEDRLGSEHRLMVCWEWCRRVHESSGGHTHSPGYNDALLGLYKAMTLKLAELPQVTPRSRHEYGFHVFNRWFHTMISTTTPEELQ</sequence>
<comment type="caution">
    <text evidence="2">The sequence shown here is derived from an EMBL/GenBank/DDBJ whole genome shotgun (WGS) entry which is preliminary data.</text>
</comment>
<dbReference type="PANTHER" id="PTHR24148">
    <property type="entry name" value="ANKYRIN REPEAT DOMAIN-CONTAINING PROTEIN 39 HOMOLOG-RELATED"/>
    <property type="match status" value="1"/>
</dbReference>
<dbReference type="InterPro" id="IPR052895">
    <property type="entry name" value="HetReg/Transcr_Mod"/>
</dbReference>
<dbReference type="Proteomes" id="UP000285146">
    <property type="component" value="Unassembled WGS sequence"/>
</dbReference>
<dbReference type="OrthoDB" id="5571888at2759"/>
<dbReference type="InParanoid" id="A0A423VZ02"/>
<evidence type="ECO:0000313" key="2">
    <source>
        <dbReference type="EMBL" id="ROV96333.1"/>
    </source>
</evidence>
<organism evidence="2 3">
    <name type="scientific">Cytospora leucostoma</name>
    <dbReference type="NCBI Taxonomy" id="1230097"/>
    <lineage>
        <taxon>Eukaryota</taxon>
        <taxon>Fungi</taxon>
        <taxon>Dikarya</taxon>
        <taxon>Ascomycota</taxon>
        <taxon>Pezizomycotina</taxon>
        <taxon>Sordariomycetes</taxon>
        <taxon>Sordariomycetidae</taxon>
        <taxon>Diaporthales</taxon>
        <taxon>Cytosporaceae</taxon>
        <taxon>Cytospora</taxon>
    </lineage>
</organism>
<protein>
    <recommendedName>
        <fullName evidence="1">Heterokaryon incompatibility domain-containing protein</fullName>
    </recommendedName>
</protein>
<evidence type="ECO:0000313" key="3">
    <source>
        <dbReference type="Proteomes" id="UP000285146"/>
    </source>
</evidence>
<evidence type="ECO:0000259" key="1">
    <source>
        <dbReference type="Pfam" id="PF06985"/>
    </source>
</evidence>
<dbReference type="EMBL" id="LKEB01000068">
    <property type="protein sequence ID" value="ROV96333.1"/>
    <property type="molecule type" value="Genomic_DNA"/>
</dbReference>
<dbReference type="PANTHER" id="PTHR24148:SF73">
    <property type="entry name" value="HET DOMAIN PROTEIN (AFU_ORTHOLOGUE AFUA_8G01020)"/>
    <property type="match status" value="1"/>
</dbReference>
<gene>
    <name evidence="2" type="ORF">VPNG_09042</name>
</gene>
<dbReference type="Pfam" id="PF06985">
    <property type="entry name" value="HET"/>
    <property type="match status" value="1"/>
</dbReference>
<keyword evidence="3" id="KW-1185">Reference proteome</keyword>
<proteinExistence type="predicted"/>